<dbReference type="InterPro" id="IPR027417">
    <property type="entry name" value="P-loop_NTPase"/>
</dbReference>
<sequence length="127" mass="14207">MASVDTLLLEILHKGGSDLHFIAGEPPRIRLYGELMPLKRELLGQEFVKQALYEIMPKIAADRFEAQDGADFAYTIPERGRFRVNVMRQLNGMGAVFRAIPSTGPPPSRSSACRRPVCQLSPDQQRP</sequence>
<name>T1AWP0_9ZZZZ</name>
<dbReference type="AlphaFoldDB" id="T1AWP0"/>
<gene>
    <name evidence="2" type="ORF">B2A_08872</name>
</gene>
<dbReference type="EMBL" id="AUZZ01006397">
    <property type="protein sequence ID" value="EQD46505.1"/>
    <property type="molecule type" value="Genomic_DNA"/>
</dbReference>
<dbReference type="Gene3D" id="3.30.450.90">
    <property type="match status" value="1"/>
</dbReference>
<reference evidence="2" key="2">
    <citation type="journal article" date="2014" name="ISME J.">
        <title>Microbial stratification in low pH oxic and suboxic macroscopic growths along an acid mine drainage.</title>
        <authorList>
            <person name="Mendez-Garcia C."/>
            <person name="Mesa V."/>
            <person name="Sprenger R.R."/>
            <person name="Richter M."/>
            <person name="Diez M.S."/>
            <person name="Solano J."/>
            <person name="Bargiela R."/>
            <person name="Golyshina O.V."/>
            <person name="Manteca A."/>
            <person name="Ramos J.L."/>
            <person name="Gallego J.R."/>
            <person name="Llorente I."/>
            <person name="Martins Dos Santos V.A."/>
            <person name="Jensen O.N."/>
            <person name="Pelaez A.I."/>
            <person name="Sanchez J."/>
            <person name="Ferrer M."/>
        </authorList>
    </citation>
    <scope>NUCLEOTIDE SEQUENCE</scope>
</reference>
<accession>T1AWP0</accession>
<evidence type="ECO:0000256" key="1">
    <source>
        <dbReference type="SAM" id="MobiDB-lite"/>
    </source>
</evidence>
<organism evidence="2">
    <name type="scientific">mine drainage metagenome</name>
    <dbReference type="NCBI Taxonomy" id="410659"/>
    <lineage>
        <taxon>unclassified sequences</taxon>
        <taxon>metagenomes</taxon>
        <taxon>ecological metagenomes</taxon>
    </lineage>
</organism>
<proteinExistence type="predicted"/>
<feature type="non-terminal residue" evidence="2">
    <location>
        <position position="127"/>
    </location>
</feature>
<comment type="caution">
    <text evidence="2">The sequence shown here is derived from an EMBL/GenBank/DDBJ whole genome shotgun (WGS) entry which is preliminary data.</text>
</comment>
<dbReference type="SUPFAM" id="SSF52540">
    <property type="entry name" value="P-loop containing nucleoside triphosphate hydrolases"/>
    <property type="match status" value="1"/>
</dbReference>
<protein>
    <submittedName>
        <fullName evidence="2">Twitching motility protein</fullName>
    </submittedName>
</protein>
<reference evidence="2" key="1">
    <citation type="submission" date="2013-08" db="EMBL/GenBank/DDBJ databases">
        <authorList>
            <person name="Mendez C."/>
            <person name="Richter M."/>
            <person name="Ferrer M."/>
            <person name="Sanchez J."/>
        </authorList>
    </citation>
    <scope>NUCLEOTIDE SEQUENCE</scope>
</reference>
<feature type="region of interest" description="Disordered" evidence="1">
    <location>
        <begin position="100"/>
        <end position="127"/>
    </location>
</feature>
<evidence type="ECO:0000313" key="2">
    <source>
        <dbReference type="EMBL" id="EQD46505.1"/>
    </source>
</evidence>